<dbReference type="Pfam" id="PF12766">
    <property type="entry name" value="Pyridox_oxase_2"/>
    <property type="match status" value="1"/>
</dbReference>
<reference evidence="6" key="1">
    <citation type="submission" date="2018-05" db="EMBL/GenBank/DDBJ databases">
        <authorList>
            <person name="Lanie J.A."/>
            <person name="Ng W.-L."/>
            <person name="Kazmierczak K.M."/>
            <person name="Andrzejewski T.M."/>
            <person name="Davidsen T.M."/>
            <person name="Wayne K.J."/>
            <person name="Tettelin H."/>
            <person name="Glass J.I."/>
            <person name="Rusch D."/>
            <person name="Podicherti R."/>
            <person name="Tsui H.-C.T."/>
            <person name="Winkler M.E."/>
        </authorList>
    </citation>
    <scope>NUCLEOTIDE SEQUENCE</scope>
</reference>
<evidence type="ECO:0000256" key="1">
    <source>
        <dbReference type="ARBA" id="ARBA00001917"/>
    </source>
</evidence>
<dbReference type="InterPro" id="IPR000659">
    <property type="entry name" value="Pyridox_Oxase"/>
</dbReference>
<dbReference type="SUPFAM" id="SSF50475">
    <property type="entry name" value="FMN-binding split barrel"/>
    <property type="match status" value="1"/>
</dbReference>
<dbReference type="AlphaFoldDB" id="A0A382AAS2"/>
<feature type="domain" description="Pyridoxamine 5'-phosphate oxidase Alr4036 family FMN-binding" evidence="5">
    <location>
        <begin position="28"/>
        <end position="113"/>
    </location>
</feature>
<keyword evidence="2" id="KW-0285">Flavoprotein</keyword>
<evidence type="ECO:0000313" key="6">
    <source>
        <dbReference type="EMBL" id="SVA98127.1"/>
    </source>
</evidence>
<protein>
    <recommendedName>
        <fullName evidence="5">Pyridoxamine 5'-phosphate oxidase Alr4036 family FMN-binding domain-containing protein</fullName>
    </recommendedName>
</protein>
<sequence>MSDPNNSVLQDECFYDDLEQTLETAWMLLSQAATDRHSPMHTPVLASISTDGKASARTAVLRHVDRQNHQLRIHTDMRSPKVAQLLDRSQCQVIAYHPSHKVQLRMEANARIHNADPTARSIWNDTPLSSRRCYLAEHPPGTPSPVPTSGLPEAVAGRVPDASESEPGFSKFAVLLITIDTLEWLYLAARGHRRARFSWTADNDLKSEWLTP</sequence>
<dbReference type="GO" id="GO:0004733">
    <property type="term" value="F:pyridoxamine phosphate oxidase activity"/>
    <property type="evidence" value="ECO:0007669"/>
    <property type="project" value="InterPro"/>
</dbReference>
<dbReference type="GO" id="GO:0008615">
    <property type="term" value="P:pyridoxine biosynthetic process"/>
    <property type="evidence" value="ECO:0007669"/>
    <property type="project" value="InterPro"/>
</dbReference>
<dbReference type="GO" id="GO:0010181">
    <property type="term" value="F:FMN binding"/>
    <property type="evidence" value="ECO:0007669"/>
    <property type="project" value="InterPro"/>
</dbReference>
<dbReference type="EMBL" id="UINC01024462">
    <property type="protein sequence ID" value="SVA98127.1"/>
    <property type="molecule type" value="Genomic_DNA"/>
</dbReference>
<evidence type="ECO:0000256" key="3">
    <source>
        <dbReference type="ARBA" id="ARBA00022643"/>
    </source>
</evidence>
<evidence type="ECO:0000256" key="2">
    <source>
        <dbReference type="ARBA" id="ARBA00022630"/>
    </source>
</evidence>
<organism evidence="6">
    <name type="scientific">marine metagenome</name>
    <dbReference type="NCBI Taxonomy" id="408172"/>
    <lineage>
        <taxon>unclassified sequences</taxon>
        <taxon>metagenomes</taxon>
        <taxon>ecological metagenomes</taxon>
    </lineage>
</organism>
<keyword evidence="4" id="KW-0560">Oxidoreductase</keyword>
<evidence type="ECO:0000259" key="5">
    <source>
        <dbReference type="Pfam" id="PF12766"/>
    </source>
</evidence>
<keyword evidence="3" id="KW-0288">FMN</keyword>
<name>A0A382AAS2_9ZZZZ</name>
<dbReference type="PANTHER" id="PTHR10851">
    <property type="entry name" value="PYRIDOXINE-5-PHOSPHATE OXIDASE"/>
    <property type="match status" value="1"/>
</dbReference>
<dbReference type="Gene3D" id="2.30.110.10">
    <property type="entry name" value="Electron Transport, Fmn-binding Protein, Chain A"/>
    <property type="match status" value="1"/>
</dbReference>
<evidence type="ECO:0000256" key="4">
    <source>
        <dbReference type="ARBA" id="ARBA00023002"/>
    </source>
</evidence>
<gene>
    <name evidence="6" type="ORF">METZ01_LOCUS150981</name>
</gene>
<dbReference type="InterPro" id="IPR012349">
    <property type="entry name" value="Split_barrel_FMN-bd"/>
</dbReference>
<accession>A0A382AAS2</accession>
<comment type="cofactor">
    <cofactor evidence="1">
        <name>FMN</name>
        <dbReference type="ChEBI" id="CHEBI:58210"/>
    </cofactor>
</comment>
<dbReference type="InterPro" id="IPR024624">
    <property type="entry name" value="Pyridox_Oxase_Alr4036_FMN-bd"/>
</dbReference>
<proteinExistence type="predicted"/>
<dbReference type="PANTHER" id="PTHR10851:SF3">
    <property type="entry name" value="PYRIDOXINE_PYRIDOXAMINE 5'-PHOSPHATE OXIDASE 2"/>
    <property type="match status" value="1"/>
</dbReference>